<keyword evidence="8 10" id="KW-0675">Receptor</keyword>
<evidence type="ECO:0000256" key="7">
    <source>
        <dbReference type="ARBA" id="ARBA00023157"/>
    </source>
</evidence>
<feature type="transmembrane region" description="Helical" evidence="11">
    <location>
        <begin position="202"/>
        <end position="233"/>
    </location>
</feature>
<evidence type="ECO:0000256" key="11">
    <source>
        <dbReference type="SAM" id="Phobius"/>
    </source>
</evidence>
<feature type="domain" description="G-protein coupled receptors family 1 profile" evidence="12">
    <location>
        <begin position="57"/>
        <end position="314"/>
    </location>
</feature>
<evidence type="ECO:0000256" key="9">
    <source>
        <dbReference type="ARBA" id="ARBA00023224"/>
    </source>
</evidence>
<dbReference type="PROSITE" id="PS00237">
    <property type="entry name" value="G_PROTEIN_RECEP_F1_1"/>
    <property type="match status" value="1"/>
</dbReference>
<accession>A0A8C8RUZ6</accession>
<evidence type="ECO:0000256" key="3">
    <source>
        <dbReference type="ARBA" id="ARBA00022692"/>
    </source>
</evidence>
<dbReference type="PRINTS" id="PR01157">
    <property type="entry name" value="P2YPURNOCPTR"/>
</dbReference>
<protein>
    <recommendedName>
        <fullName evidence="12">G-protein coupled receptors family 1 profile domain-containing protein</fullName>
    </recommendedName>
</protein>
<dbReference type="Gene3D" id="1.20.1070.10">
    <property type="entry name" value="Rhodopsin 7-helix transmembrane proteins"/>
    <property type="match status" value="1"/>
</dbReference>
<keyword evidence="7" id="KW-1015">Disulfide bond</keyword>
<keyword evidence="6 11" id="KW-0472">Membrane</keyword>
<evidence type="ECO:0000313" key="14">
    <source>
        <dbReference type="Proteomes" id="UP000694393"/>
    </source>
</evidence>
<evidence type="ECO:0000256" key="2">
    <source>
        <dbReference type="ARBA" id="ARBA00022475"/>
    </source>
</evidence>
<feature type="transmembrane region" description="Helical" evidence="11">
    <location>
        <begin position="298"/>
        <end position="316"/>
    </location>
</feature>
<feature type="transmembrane region" description="Helical" evidence="11">
    <location>
        <begin position="77"/>
        <end position="102"/>
    </location>
</feature>
<feature type="transmembrane region" description="Helical" evidence="11">
    <location>
        <begin position="124"/>
        <end position="144"/>
    </location>
</feature>
<evidence type="ECO:0000313" key="13">
    <source>
        <dbReference type="Ensembl" id="ENSPCEP00000011247.1"/>
    </source>
</evidence>
<keyword evidence="3 10" id="KW-0812">Transmembrane</keyword>
<keyword evidence="2" id="KW-1003">Cell membrane</keyword>
<dbReference type="GO" id="GO:0004930">
    <property type="term" value="F:G protein-coupled receptor activity"/>
    <property type="evidence" value="ECO:0007669"/>
    <property type="project" value="UniProtKB-KW"/>
</dbReference>
<evidence type="ECO:0000259" key="12">
    <source>
        <dbReference type="PROSITE" id="PS50262"/>
    </source>
</evidence>
<reference evidence="13" key="2">
    <citation type="submission" date="2025-09" db="UniProtKB">
        <authorList>
            <consortium name="Ensembl"/>
        </authorList>
    </citation>
    <scope>IDENTIFICATION</scope>
</reference>
<comment type="similarity">
    <text evidence="10">Belongs to the G-protein coupled receptor 1 family.</text>
</comment>
<dbReference type="PRINTS" id="PR00237">
    <property type="entry name" value="GPCRRHODOPSN"/>
</dbReference>
<feature type="transmembrane region" description="Helical" evidence="11">
    <location>
        <begin position="156"/>
        <end position="179"/>
    </location>
</feature>
<dbReference type="PANTHER" id="PTHR24231">
    <property type="entry name" value="PURINOCEPTOR-RELATED G-PROTEIN COUPLED RECEPTOR"/>
    <property type="match status" value="1"/>
</dbReference>
<organism evidence="13 14">
    <name type="scientific">Pelusios castaneus</name>
    <name type="common">West African mud turtle</name>
    <dbReference type="NCBI Taxonomy" id="367368"/>
    <lineage>
        <taxon>Eukaryota</taxon>
        <taxon>Metazoa</taxon>
        <taxon>Chordata</taxon>
        <taxon>Craniata</taxon>
        <taxon>Vertebrata</taxon>
        <taxon>Euteleostomi</taxon>
        <taxon>Archelosauria</taxon>
        <taxon>Testudinata</taxon>
        <taxon>Testudines</taxon>
        <taxon>Pleurodira</taxon>
        <taxon>Pelomedusidae</taxon>
        <taxon>Pelusios</taxon>
    </lineage>
</organism>
<feature type="transmembrane region" description="Helical" evidence="11">
    <location>
        <begin position="254"/>
        <end position="278"/>
    </location>
</feature>
<evidence type="ECO:0000256" key="5">
    <source>
        <dbReference type="ARBA" id="ARBA00023040"/>
    </source>
</evidence>
<evidence type="ECO:0000256" key="4">
    <source>
        <dbReference type="ARBA" id="ARBA00022989"/>
    </source>
</evidence>
<comment type="subcellular location">
    <subcellularLocation>
        <location evidence="1">Cell membrane</location>
        <topology evidence="1">Multi-pass membrane protein</topology>
    </subcellularLocation>
</comment>
<dbReference type="Ensembl" id="ENSPCET00000011616.1">
    <property type="protein sequence ID" value="ENSPCEP00000011247.1"/>
    <property type="gene ID" value="ENSPCEG00000008888.1"/>
</dbReference>
<keyword evidence="4 11" id="KW-1133">Transmembrane helix</keyword>
<keyword evidence="5 10" id="KW-0297">G-protein coupled receptor</keyword>
<dbReference type="InterPro" id="IPR000276">
    <property type="entry name" value="GPCR_Rhodpsn"/>
</dbReference>
<dbReference type="Proteomes" id="UP000694393">
    <property type="component" value="Unplaced"/>
</dbReference>
<keyword evidence="14" id="KW-1185">Reference proteome</keyword>
<dbReference type="PANTHER" id="PTHR24231:SF25">
    <property type="entry name" value="G-PROTEIN COUPLED RECEPTORS FAMILY 1 PROFILE DOMAIN-CONTAINING PROTEIN"/>
    <property type="match status" value="1"/>
</dbReference>
<sequence>KDYGLRKNWKAVITETAPAMEMLNDTSEEALCPLDESYKYILLPLTYSSVLVLGLPLNGAMLWLCSCRTKKWTCTTIYLVNLAVADLLYICSLPLLIISYAMQDSWLFGEPLCKMVRFLFYNNLYGSILLLTCISVHRFLGICYPIRSLTYKTRKLAISGTVISWTLVFLQLLPSLIYARTGFINNQMVCFDLTSPDNFSNYYIYGMALTISGFLIPFLIILICYCLIIRSLIRTTGETSLVGSAARAKSIRTILLVCGLFAVCLAPFHISRTIYLFVRVHRKTDCSLLQGTTLFYKIWRPLVGLNSCFSPLLYFLSGHTNRARLFLELRLAVKRKESGALLISENFPSLEICSNEERL</sequence>
<dbReference type="PROSITE" id="PS50262">
    <property type="entry name" value="G_PROTEIN_RECEP_F1_2"/>
    <property type="match status" value="1"/>
</dbReference>
<dbReference type="InterPro" id="IPR017452">
    <property type="entry name" value="GPCR_Rhodpsn_7TM"/>
</dbReference>
<dbReference type="SUPFAM" id="SSF81321">
    <property type="entry name" value="Family A G protein-coupled receptor-like"/>
    <property type="match status" value="1"/>
</dbReference>
<feature type="transmembrane region" description="Helical" evidence="11">
    <location>
        <begin position="41"/>
        <end position="65"/>
    </location>
</feature>
<evidence type="ECO:0000256" key="1">
    <source>
        <dbReference type="ARBA" id="ARBA00004651"/>
    </source>
</evidence>
<dbReference type="GO" id="GO:0005886">
    <property type="term" value="C:plasma membrane"/>
    <property type="evidence" value="ECO:0007669"/>
    <property type="project" value="UniProtKB-SubCell"/>
</dbReference>
<dbReference type="Pfam" id="PF00001">
    <property type="entry name" value="7tm_1"/>
    <property type="match status" value="1"/>
</dbReference>
<evidence type="ECO:0000256" key="10">
    <source>
        <dbReference type="RuleBase" id="RU000688"/>
    </source>
</evidence>
<dbReference type="FunFam" id="1.20.1070.10:FF:000017">
    <property type="entry name" value="lysophosphatidic acid receptor 4"/>
    <property type="match status" value="1"/>
</dbReference>
<keyword evidence="9 10" id="KW-0807">Transducer</keyword>
<dbReference type="AlphaFoldDB" id="A0A8C8RUZ6"/>
<evidence type="ECO:0000256" key="6">
    <source>
        <dbReference type="ARBA" id="ARBA00023136"/>
    </source>
</evidence>
<proteinExistence type="inferred from homology"/>
<reference evidence="13" key="1">
    <citation type="submission" date="2025-08" db="UniProtKB">
        <authorList>
            <consortium name="Ensembl"/>
        </authorList>
    </citation>
    <scope>IDENTIFICATION</scope>
</reference>
<name>A0A8C8RUZ6_9SAUR</name>
<evidence type="ECO:0000256" key="8">
    <source>
        <dbReference type="ARBA" id="ARBA00023170"/>
    </source>
</evidence>